<protein>
    <submittedName>
        <fullName evidence="1">Uncharacterized protein</fullName>
    </submittedName>
</protein>
<dbReference type="RefSeq" id="WP_146297467.1">
    <property type="nucleotide sequence ID" value="NZ_CP042327.1"/>
</dbReference>
<dbReference type="EMBL" id="CP042327">
    <property type="protein sequence ID" value="QDZ41586.1"/>
    <property type="molecule type" value="Genomic_DNA"/>
</dbReference>
<name>A0A5B8NRB3_9CHRO</name>
<keyword evidence="1" id="KW-0614">Plasmid</keyword>
<dbReference type="KEGG" id="enn:FRE64_16565"/>
<dbReference type="AlphaFoldDB" id="A0A5B8NRB3"/>
<organism evidence="1 2">
    <name type="scientific">Euhalothece natronophila Z-M001</name>
    <dbReference type="NCBI Taxonomy" id="522448"/>
    <lineage>
        <taxon>Bacteria</taxon>
        <taxon>Bacillati</taxon>
        <taxon>Cyanobacteriota</taxon>
        <taxon>Cyanophyceae</taxon>
        <taxon>Oscillatoriophycideae</taxon>
        <taxon>Chroococcales</taxon>
        <taxon>Halothecacae</taxon>
        <taxon>Halothece cluster</taxon>
        <taxon>Euhalothece</taxon>
    </lineage>
</organism>
<geneLocation type="plasmid" evidence="2">
    <name>peu1</name>
</geneLocation>
<gene>
    <name evidence="1" type="ORF">FRE64_16565</name>
</gene>
<accession>A0A5B8NRB3</accession>
<evidence type="ECO:0000313" key="1">
    <source>
        <dbReference type="EMBL" id="QDZ41586.1"/>
    </source>
</evidence>
<dbReference type="Proteomes" id="UP000318453">
    <property type="component" value="Plasmid pEu1"/>
</dbReference>
<reference evidence="1" key="1">
    <citation type="submission" date="2019-08" db="EMBL/GenBank/DDBJ databases">
        <title>Carotenoids and Carotenoid Binding Proteins in the Halophilic Cyanobacterium Euhalothece sp. ZM00.</title>
        <authorList>
            <person name="Cho S.M."/>
            <person name="Song J.Y."/>
            <person name="Park Y.-I."/>
        </authorList>
    </citation>
    <scope>NUCLEOTIDE SEQUENCE [LARGE SCALE GENOMIC DNA]</scope>
    <source>
        <strain evidence="1">Z-M001</strain>
        <plasmid evidence="1">pEu1</plasmid>
    </source>
</reference>
<sequence length="137" mass="15982">MTNNEKNHVHLLEQLNFRELRVLEAIASQGESVTADWLEKNQIFPYQDPTQNKLLRKLCNLLQNPADFPFLLRQRTGENGKFIYWINPVISLNSINLAISKKMGLSEEDQLTQKNSQQQLIIEKLEEVKTLVKTYLE</sequence>
<evidence type="ECO:0000313" key="2">
    <source>
        <dbReference type="Proteomes" id="UP000318453"/>
    </source>
</evidence>
<keyword evidence="2" id="KW-1185">Reference proteome</keyword>
<proteinExistence type="predicted"/>